<keyword evidence="7" id="KW-1185">Reference proteome</keyword>
<accession>A0A6A6MDE7</accession>
<dbReference type="Pfam" id="PF25598">
    <property type="entry name" value="ARM_PUB"/>
    <property type="match status" value="1"/>
</dbReference>
<dbReference type="GO" id="GO:0061630">
    <property type="term" value="F:ubiquitin protein ligase activity"/>
    <property type="evidence" value="ECO:0007669"/>
    <property type="project" value="UniProtKB-EC"/>
</dbReference>
<dbReference type="PROSITE" id="PS51698">
    <property type="entry name" value="U_BOX"/>
    <property type="match status" value="1"/>
</dbReference>
<dbReference type="EMBL" id="JAAGAX010000006">
    <property type="protein sequence ID" value="KAF2309989.1"/>
    <property type="molecule type" value="Genomic_DNA"/>
</dbReference>
<dbReference type="PANTHER" id="PTHR23315">
    <property type="entry name" value="U BOX DOMAIN-CONTAINING"/>
    <property type="match status" value="1"/>
</dbReference>
<evidence type="ECO:0000256" key="1">
    <source>
        <dbReference type="ARBA" id="ARBA00000900"/>
    </source>
</evidence>
<reference evidence="6 7" key="1">
    <citation type="journal article" date="2020" name="Mol. Plant">
        <title>The Chromosome-Based Rubber Tree Genome Provides New Insights into Spurge Genome Evolution and Rubber Biosynthesis.</title>
        <authorList>
            <person name="Liu J."/>
            <person name="Shi C."/>
            <person name="Shi C.C."/>
            <person name="Li W."/>
            <person name="Zhang Q.J."/>
            <person name="Zhang Y."/>
            <person name="Li K."/>
            <person name="Lu H.F."/>
            <person name="Shi C."/>
            <person name="Zhu S.T."/>
            <person name="Xiao Z.Y."/>
            <person name="Nan H."/>
            <person name="Yue Y."/>
            <person name="Zhu X.G."/>
            <person name="Wu Y."/>
            <person name="Hong X.N."/>
            <person name="Fan G.Y."/>
            <person name="Tong Y."/>
            <person name="Zhang D."/>
            <person name="Mao C.L."/>
            <person name="Liu Y.L."/>
            <person name="Hao S.J."/>
            <person name="Liu W.Q."/>
            <person name="Lv M.Q."/>
            <person name="Zhang H.B."/>
            <person name="Liu Y."/>
            <person name="Hu-Tang G.R."/>
            <person name="Wang J.P."/>
            <person name="Wang J.H."/>
            <person name="Sun Y.H."/>
            <person name="Ni S.B."/>
            <person name="Chen W.B."/>
            <person name="Zhang X.C."/>
            <person name="Jiao Y.N."/>
            <person name="Eichler E.E."/>
            <person name="Li G.H."/>
            <person name="Liu X."/>
            <person name="Gao L.Z."/>
        </authorList>
    </citation>
    <scope>NUCLEOTIDE SEQUENCE [LARGE SCALE GENOMIC DNA]</scope>
    <source>
        <strain evidence="7">cv. GT1</strain>
        <tissue evidence="6">Leaf</tissue>
    </source>
</reference>
<dbReference type="InterPro" id="IPR011989">
    <property type="entry name" value="ARM-like"/>
</dbReference>
<dbReference type="Gene3D" id="1.25.10.10">
    <property type="entry name" value="Leucine-rich Repeat Variant"/>
    <property type="match status" value="1"/>
</dbReference>
<dbReference type="GO" id="GO:0016567">
    <property type="term" value="P:protein ubiquitination"/>
    <property type="evidence" value="ECO:0007669"/>
    <property type="project" value="UniProtKB-UniPathway"/>
</dbReference>
<name>A0A6A6MDE7_HEVBR</name>
<comment type="caution">
    <text evidence="6">The sequence shown here is derived from an EMBL/GenBank/DDBJ whole genome shotgun (WGS) entry which is preliminary data.</text>
</comment>
<keyword evidence="5" id="KW-0833">Ubl conjugation pathway</keyword>
<keyword evidence="4" id="KW-0808">Transferase</keyword>
<dbReference type="InterPro" id="IPR045210">
    <property type="entry name" value="RING-Ubox_PUB"/>
</dbReference>
<sequence>MGNEGAHHSERPYYCTIKVHTLMCSELKNFIDRISQIYLAIESARPRCSTGLQTLCYLHAAMDKARLLIQHCSESSKLYLAFQSDRILWRCENVRKALDLYLGQIQNMVPTLLAAKISGIVEDLRGAKFQLESSEVEAGKVVKDLLRQDMPASDSINNAELEALEFAAVRLKITSPLAVLIEKRSIKKLQEKVRDTDPKKKILEFFLYLLRKYGRHIGQCQTNGGFRQHEECKTRTTDKPAPPDPPLEFKCPISMRLMYDPVIIDSGKTYERVWIEKWFGEGNDTCPVTNIKLDNLYLTANVVMKGLISKWCSDHGINISEPCAQTIPASVSSKKLLSLTSIASIGSSVNDLRLQVSNVSLRSTDTNCGADLVDDDNNANFSVGLPQMNAGACVSQSSISAHSIIRMASLSKLDSLPWEYRCKAVQDIKEQLNKNEQECDWLFNNSYMKLLIKFLKDAYDSSDEKAQDDLAEVLLAILSKSRFGLPPFDEDAMYMLASFLDSKITSKALAIMEVLSCQPSYNSGILASGVLPSILKVLDVQSREFHEVAMKILCNLSCKSDIAYHIVYLDCIPKLVPFLYDQSLAGYCLNIMKSLCDIEEGKNAVAETNSCVASIVTLLETGSKHEQETAMEVLLSLCYEHIEHCQQIMGEGTVKSLINMSVNGNPRVKVIASELLQILGHTTEGDVSNCSTFSAGLSMGISSDSGSGNHIKVKKSPSKGFGYLGRKIARLFHHSR</sequence>
<dbReference type="SUPFAM" id="SSF57850">
    <property type="entry name" value="RING/U-box"/>
    <property type="match status" value="1"/>
</dbReference>
<dbReference type="EC" id="2.3.2.27" evidence="3"/>
<dbReference type="UniPathway" id="UPA00143"/>
<dbReference type="SUPFAM" id="SSF48371">
    <property type="entry name" value="ARM repeat"/>
    <property type="match status" value="1"/>
</dbReference>
<dbReference type="Pfam" id="PF04564">
    <property type="entry name" value="U-box"/>
    <property type="match status" value="1"/>
</dbReference>
<protein>
    <recommendedName>
        <fullName evidence="3">RING-type E3 ubiquitin transferase</fullName>
        <ecNumber evidence="3">2.3.2.27</ecNumber>
    </recommendedName>
</protein>
<gene>
    <name evidence="6" type="ORF">GH714_006087</name>
</gene>
<evidence type="ECO:0000256" key="5">
    <source>
        <dbReference type="ARBA" id="ARBA00022786"/>
    </source>
</evidence>
<evidence type="ECO:0000256" key="3">
    <source>
        <dbReference type="ARBA" id="ARBA00012483"/>
    </source>
</evidence>
<organism evidence="6 7">
    <name type="scientific">Hevea brasiliensis</name>
    <name type="common">Para rubber tree</name>
    <name type="synonym">Siphonia brasiliensis</name>
    <dbReference type="NCBI Taxonomy" id="3981"/>
    <lineage>
        <taxon>Eukaryota</taxon>
        <taxon>Viridiplantae</taxon>
        <taxon>Streptophyta</taxon>
        <taxon>Embryophyta</taxon>
        <taxon>Tracheophyta</taxon>
        <taxon>Spermatophyta</taxon>
        <taxon>Magnoliopsida</taxon>
        <taxon>eudicotyledons</taxon>
        <taxon>Gunneridae</taxon>
        <taxon>Pentapetalae</taxon>
        <taxon>rosids</taxon>
        <taxon>fabids</taxon>
        <taxon>Malpighiales</taxon>
        <taxon>Euphorbiaceae</taxon>
        <taxon>Crotonoideae</taxon>
        <taxon>Micrandreae</taxon>
        <taxon>Hevea</taxon>
    </lineage>
</organism>
<dbReference type="InterPro" id="IPR016024">
    <property type="entry name" value="ARM-type_fold"/>
</dbReference>
<dbReference type="Proteomes" id="UP000467840">
    <property type="component" value="Chromosome 14"/>
</dbReference>
<dbReference type="InterPro" id="IPR058678">
    <property type="entry name" value="ARM_PUB"/>
</dbReference>
<comment type="catalytic activity">
    <reaction evidence="1">
        <text>S-ubiquitinyl-[E2 ubiquitin-conjugating enzyme]-L-cysteine + [acceptor protein]-L-lysine = [E2 ubiquitin-conjugating enzyme]-L-cysteine + N(6)-ubiquitinyl-[acceptor protein]-L-lysine.</text>
        <dbReference type="EC" id="2.3.2.27"/>
    </reaction>
</comment>
<dbReference type="Gene3D" id="3.30.40.10">
    <property type="entry name" value="Zinc/RING finger domain, C3HC4 (zinc finger)"/>
    <property type="match status" value="1"/>
</dbReference>
<evidence type="ECO:0000256" key="2">
    <source>
        <dbReference type="ARBA" id="ARBA00004906"/>
    </source>
</evidence>
<evidence type="ECO:0000313" key="7">
    <source>
        <dbReference type="Proteomes" id="UP000467840"/>
    </source>
</evidence>
<dbReference type="InterPro" id="IPR003613">
    <property type="entry name" value="Ubox_domain"/>
</dbReference>
<dbReference type="PANTHER" id="PTHR23315:SF239">
    <property type="entry name" value="RING-TYPE E3 UBIQUITIN TRANSFERASE"/>
    <property type="match status" value="1"/>
</dbReference>
<dbReference type="SMART" id="SM00504">
    <property type="entry name" value="Ubox"/>
    <property type="match status" value="1"/>
</dbReference>
<dbReference type="InterPro" id="IPR013083">
    <property type="entry name" value="Znf_RING/FYVE/PHD"/>
</dbReference>
<dbReference type="CDD" id="cd16664">
    <property type="entry name" value="RING-Ubox_PUB"/>
    <property type="match status" value="1"/>
</dbReference>
<dbReference type="AlphaFoldDB" id="A0A6A6MDE7"/>
<evidence type="ECO:0000256" key="4">
    <source>
        <dbReference type="ARBA" id="ARBA00022679"/>
    </source>
</evidence>
<comment type="pathway">
    <text evidence="2">Protein modification; protein ubiquitination.</text>
</comment>
<proteinExistence type="predicted"/>
<evidence type="ECO:0000313" key="6">
    <source>
        <dbReference type="EMBL" id="KAF2309989.1"/>
    </source>
</evidence>